<gene>
    <name evidence="2" type="ORF">Q3V37_04070</name>
</gene>
<organism evidence="2 3">
    <name type="scientific">Micromonospora profundi</name>
    <dbReference type="NCBI Taxonomy" id="1420889"/>
    <lineage>
        <taxon>Bacteria</taxon>
        <taxon>Bacillati</taxon>
        <taxon>Actinomycetota</taxon>
        <taxon>Actinomycetes</taxon>
        <taxon>Micromonosporales</taxon>
        <taxon>Micromonosporaceae</taxon>
        <taxon>Micromonospora</taxon>
    </lineage>
</organism>
<dbReference type="EMBL" id="CP130472">
    <property type="protein sequence ID" value="WLS48970.1"/>
    <property type="molecule type" value="Genomic_DNA"/>
</dbReference>
<evidence type="ECO:0000313" key="3">
    <source>
        <dbReference type="Proteomes" id="UP001235874"/>
    </source>
</evidence>
<accession>A0AAJ6I158</accession>
<dbReference type="AlphaFoldDB" id="A0AAJ6I158"/>
<feature type="region of interest" description="Disordered" evidence="1">
    <location>
        <begin position="1"/>
        <end position="57"/>
    </location>
</feature>
<dbReference type="KEGG" id="mprn:Q3V37_04070"/>
<protein>
    <submittedName>
        <fullName evidence="2">Uncharacterized protein</fullName>
    </submittedName>
</protein>
<sequence>MTDMTSALNPFSVEGERVTDDERSPEADISADSMTRLRTPFATETPDRESAETPAHS</sequence>
<evidence type="ECO:0000313" key="2">
    <source>
        <dbReference type="EMBL" id="WLS48970.1"/>
    </source>
</evidence>
<feature type="compositionally biased region" description="Basic and acidic residues" evidence="1">
    <location>
        <begin position="14"/>
        <end position="26"/>
    </location>
</feature>
<keyword evidence="3" id="KW-1185">Reference proteome</keyword>
<reference evidence="2 3" key="1">
    <citation type="submission" date="2023-07" db="EMBL/GenBank/DDBJ databases">
        <title>Micromonospora profundi TRM 95458 converts glycerol to a new osmotic compound.</title>
        <authorList>
            <person name="Lu D."/>
        </authorList>
    </citation>
    <scope>NUCLEOTIDE SEQUENCE [LARGE SCALE GENOMIC DNA]</scope>
    <source>
        <strain evidence="2 3">TRM95458</strain>
    </source>
</reference>
<dbReference type="RefSeq" id="WP_306274025.1">
    <property type="nucleotide sequence ID" value="NZ_CP130472.1"/>
</dbReference>
<name>A0AAJ6I158_9ACTN</name>
<dbReference type="Proteomes" id="UP001235874">
    <property type="component" value="Chromosome"/>
</dbReference>
<evidence type="ECO:0000256" key="1">
    <source>
        <dbReference type="SAM" id="MobiDB-lite"/>
    </source>
</evidence>
<proteinExistence type="predicted"/>